<evidence type="ECO:0000256" key="3">
    <source>
        <dbReference type="ARBA" id="ARBA00022457"/>
    </source>
</evidence>
<dbReference type="EC" id="3.6.1.55" evidence="11"/>
<evidence type="ECO:0000313" key="13">
    <source>
        <dbReference type="EMBL" id="GAA1528123.1"/>
    </source>
</evidence>
<proteinExistence type="inferred from homology"/>
<keyword evidence="8" id="KW-0460">Magnesium</keyword>
<reference evidence="13 14" key="1">
    <citation type="journal article" date="2019" name="Int. J. Syst. Evol. Microbiol.">
        <title>The Global Catalogue of Microorganisms (GCM) 10K type strain sequencing project: providing services to taxonomists for standard genome sequencing and annotation.</title>
        <authorList>
            <consortium name="The Broad Institute Genomics Platform"/>
            <consortium name="The Broad Institute Genome Sequencing Center for Infectious Disease"/>
            <person name="Wu L."/>
            <person name="Ma J."/>
        </authorList>
    </citation>
    <scope>NUCLEOTIDE SEQUENCE [LARGE SCALE GENOMIC DNA]</scope>
    <source>
        <strain evidence="13 14">JCM 14942</strain>
    </source>
</reference>
<comment type="caution">
    <text evidence="13">The sequence shown here is derived from an EMBL/GenBank/DDBJ whole genome shotgun (WGS) entry which is preliminary data.</text>
</comment>
<evidence type="ECO:0000256" key="10">
    <source>
        <dbReference type="ARBA" id="ARBA00035861"/>
    </source>
</evidence>
<evidence type="ECO:0000256" key="4">
    <source>
        <dbReference type="ARBA" id="ARBA00022705"/>
    </source>
</evidence>
<keyword evidence="9" id="KW-0234">DNA repair</keyword>
<evidence type="ECO:0000256" key="11">
    <source>
        <dbReference type="ARBA" id="ARBA00038905"/>
    </source>
</evidence>
<evidence type="ECO:0000256" key="9">
    <source>
        <dbReference type="ARBA" id="ARBA00023204"/>
    </source>
</evidence>
<gene>
    <name evidence="13" type="ORF">GCM10009788_34340</name>
</gene>
<dbReference type="PRINTS" id="PR00502">
    <property type="entry name" value="NUDIXFAMILY"/>
</dbReference>
<dbReference type="SUPFAM" id="SSF55811">
    <property type="entry name" value="Nudix"/>
    <property type="match status" value="1"/>
</dbReference>
<evidence type="ECO:0000259" key="12">
    <source>
        <dbReference type="PROSITE" id="PS51462"/>
    </source>
</evidence>
<keyword evidence="3" id="KW-0515">Mutator protein</keyword>
<feature type="domain" description="Nudix hydrolase" evidence="12">
    <location>
        <begin position="17"/>
        <end position="141"/>
    </location>
</feature>
<protein>
    <recommendedName>
        <fullName evidence="11">8-oxo-dGTP diphosphatase</fullName>
        <ecNumber evidence="11">3.6.1.55</ecNumber>
    </recommendedName>
</protein>
<dbReference type="EMBL" id="BAAAOR010000025">
    <property type="protein sequence ID" value="GAA1528123.1"/>
    <property type="molecule type" value="Genomic_DNA"/>
</dbReference>
<keyword evidence="5" id="KW-0479">Metal-binding</keyword>
<sequence>MAPFSAPGLTPATIGPVEIEVVGAVIVRDGLVLCARRGPGGEAGGMWEFPGGKVEPGESPQAALAREIREELGCVVEVGDLVTTTRHVGSAAVVELSTYWCRVVAGTPEPTEHAAVRWLPAARLGELEWAPADVPAVELVISTW</sequence>
<dbReference type="PANTHER" id="PTHR47707:SF1">
    <property type="entry name" value="NUDIX HYDROLASE FAMILY PROTEIN"/>
    <property type="match status" value="1"/>
</dbReference>
<evidence type="ECO:0000256" key="7">
    <source>
        <dbReference type="ARBA" id="ARBA00022801"/>
    </source>
</evidence>
<dbReference type="PROSITE" id="PS00893">
    <property type="entry name" value="NUDIX_BOX"/>
    <property type="match status" value="1"/>
</dbReference>
<dbReference type="Proteomes" id="UP001500842">
    <property type="component" value="Unassembled WGS sequence"/>
</dbReference>
<dbReference type="Gene3D" id="3.90.79.10">
    <property type="entry name" value="Nucleoside Triphosphate Pyrophosphohydrolase"/>
    <property type="match status" value="1"/>
</dbReference>
<dbReference type="InterPro" id="IPR000086">
    <property type="entry name" value="NUDIX_hydrolase_dom"/>
</dbReference>
<keyword evidence="14" id="KW-1185">Reference proteome</keyword>
<dbReference type="InterPro" id="IPR047127">
    <property type="entry name" value="MutT-like"/>
</dbReference>
<evidence type="ECO:0000313" key="14">
    <source>
        <dbReference type="Proteomes" id="UP001500842"/>
    </source>
</evidence>
<comment type="similarity">
    <text evidence="2">Belongs to the Nudix hydrolase family.</text>
</comment>
<keyword evidence="6" id="KW-0227">DNA damage</keyword>
<dbReference type="PROSITE" id="PS51462">
    <property type="entry name" value="NUDIX"/>
    <property type="match status" value="1"/>
</dbReference>
<dbReference type="CDD" id="cd03425">
    <property type="entry name" value="NUDIX_MutT_NudA_like"/>
    <property type="match status" value="1"/>
</dbReference>
<evidence type="ECO:0000256" key="8">
    <source>
        <dbReference type="ARBA" id="ARBA00022842"/>
    </source>
</evidence>
<name>A0ABN2AX12_9ACTN</name>
<evidence type="ECO:0000256" key="1">
    <source>
        <dbReference type="ARBA" id="ARBA00001946"/>
    </source>
</evidence>
<dbReference type="InterPro" id="IPR029119">
    <property type="entry name" value="MutY_C"/>
</dbReference>
<keyword evidence="7" id="KW-0378">Hydrolase</keyword>
<evidence type="ECO:0000256" key="5">
    <source>
        <dbReference type="ARBA" id="ARBA00022723"/>
    </source>
</evidence>
<dbReference type="Pfam" id="PF14815">
    <property type="entry name" value="NUDIX_4"/>
    <property type="match status" value="1"/>
</dbReference>
<dbReference type="InterPro" id="IPR020476">
    <property type="entry name" value="Nudix_hydrolase"/>
</dbReference>
<comment type="catalytic activity">
    <reaction evidence="10">
        <text>8-oxo-dGTP + H2O = 8-oxo-dGMP + diphosphate + H(+)</text>
        <dbReference type="Rhea" id="RHEA:31575"/>
        <dbReference type="ChEBI" id="CHEBI:15377"/>
        <dbReference type="ChEBI" id="CHEBI:15378"/>
        <dbReference type="ChEBI" id="CHEBI:33019"/>
        <dbReference type="ChEBI" id="CHEBI:63224"/>
        <dbReference type="ChEBI" id="CHEBI:77896"/>
        <dbReference type="EC" id="3.6.1.55"/>
    </reaction>
</comment>
<evidence type="ECO:0000256" key="6">
    <source>
        <dbReference type="ARBA" id="ARBA00022763"/>
    </source>
</evidence>
<evidence type="ECO:0000256" key="2">
    <source>
        <dbReference type="ARBA" id="ARBA00005582"/>
    </source>
</evidence>
<dbReference type="PANTHER" id="PTHR47707">
    <property type="entry name" value="8-OXO-DGTP DIPHOSPHATASE"/>
    <property type="match status" value="1"/>
</dbReference>
<comment type="cofactor">
    <cofactor evidence="1">
        <name>Mg(2+)</name>
        <dbReference type="ChEBI" id="CHEBI:18420"/>
    </cofactor>
</comment>
<organism evidence="13 14">
    <name type="scientific">Nocardioides humi</name>
    <dbReference type="NCBI Taxonomy" id="449461"/>
    <lineage>
        <taxon>Bacteria</taxon>
        <taxon>Bacillati</taxon>
        <taxon>Actinomycetota</taxon>
        <taxon>Actinomycetes</taxon>
        <taxon>Propionibacteriales</taxon>
        <taxon>Nocardioidaceae</taxon>
        <taxon>Nocardioides</taxon>
    </lineage>
</organism>
<dbReference type="InterPro" id="IPR020084">
    <property type="entry name" value="NUDIX_hydrolase_CS"/>
</dbReference>
<dbReference type="InterPro" id="IPR015797">
    <property type="entry name" value="NUDIX_hydrolase-like_dom_sf"/>
</dbReference>
<keyword evidence="4" id="KW-0235">DNA replication</keyword>
<accession>A0ABN2AX12</accession>